<dbReference type="EMBL" id="QTSX02006043">
    <property type="protein sequence ID" value="KAJ9056078.1"/>
    <property type="molecule type" value="Genomic_DNA"/>
</dbReference>
<accession>A0ACC2S1E1</accession>
<dbReference type="Proteomes" id="UP001165960">
    <property type="component" value="Unassembled WGS sequence"/>
</dbReference>
<reference evidence="1" key="1">
    <citation type="submission" date="2022-04" db="EMBL/GenBank/DDBJ databases">
        <title>Genome of the entomopathogenic fungus Entomophthora muscae.</title>
        <authorList>
            <person name="Elya C."/>
            <person name="Lovett B.R."/>
            <person name="Lee E."/>
            <person name="Macias A.M."/>
            <person name="Hajek A.E."/>
            <person name="De Bivort B.L."/>
            <person name="Kasson M.T."/>
            <person name="De Fine Licht H.H."/>
            <person name="Stajich J.E."/>
        </authorList>
    </citation>
    <scope>NUCLEOTIDE SEQUENCE</scope>
    <source>
        <strain evidence="1">Berkeley</strain>
    </source>
</reference>
<evidence type="ECO:0000313" key="1">
    <source>
        <dbReference type="EMBL" id="KAJ9056078.1"/>
    </source>
</evidence>
<evidence type="ECO:0000313" key="2">
    <source>
        <dbReference type="Proteomes" id="UP001165960"/>
    </source>
</evidence>
<comment type="caution">
    <text evidence="1">The sequence shown here is derived from an EMBL/GenBank/DDBJ whole genome shotgun (WGS) entry which is preliminary data.</text>
</comment>
<keyword evidence="2" id="KW-1185">Reference proteome</keyword>
<organism evidence="1 2">
    <name type="scientific">Entomophthora muscae</name>
    <dbReference type="NCBI Taxonomy" id="34485"/>
    <lineage>
        <taxon>Eukaryota</taxon>
        <taxon>Fungi</taxon>
        <taxon>Fungi incertae sedis</taxon>
        <taxon>Zoopagomycota</taxon>
        <taxon>Entomophthoromycotina</taxon>
        <taxon>Entomophthoromycetes</taxon>
        <taxon>Entomophthorales</taxon>
        <taxon>Entomophthoraceae</taxon>
        <taxon>Entomophthora</taxon>
    </lineage>
</organism>
<proteinExistence type="predicted"/>
<sequence>MSPDTNTRRYKRVTAHESSEDSPLLSQHLATSKLTESDFIFEPSFEDYLHEFVYLFKSAVPNISAYFLQAVMPLASVFAIGNIGTTELGAAALSNMFAAITGWSLGIGMASSLDTLCSQSFTGSNDPFAVGLHLQRGILVTITMFIPISFVWWFSGSLMLLLNLDADLAVLCCTYLRILILAAPASMSFECIKKYLQAQRIMKAQTLIVVTTLPFNLLLNYFLVLNESTSLGFKGAPIATVITHWLTLLFALLYIKYIEGSSCWGGWSSQALTGWGVYIRLGIPGILMICSEWWAFEIMSLMASYLGKDKLAAHSVVLSITNVTFSIAIGQSISASNRIGNLIGASMPNRARISSRCALALALMLPFISVFTLLGFGQQIGSLFSKDPEVVKCIMVIIPVVSAYQVFDSVGSVSSGILRGQGRQKIGAVANLFAFYVLAIPLAIYLTRVVGFGVEGLWIGTCVALGITSTTVAIFVLRSDWNGQVAACRRRLSEMEGPRYT</sequence>
<protein>
    <submittedName>
        <fullName evidence="1">Ethionine resistance protein</fullName>
    </submittedName>
</protein>
<name>A0ACC2S1E1_9FUNG</name>
<gene>
    <name evidence="1" type="primary">ERC1_15</name>
    <name evidence="1" type="ORF">DSO57_1036743</name>
</gene>